<evidence type="ECO:0000313" key="5">
    <source>
        <dbReference type="Proteomes" id="UP001152803"/>
    </source>
</evidence>
<reference evidence="4" key="1">
    <citation type="journal article" date="2023" name="Science">
        <title>Genome structures resolve the early diversification of teleost fishes.</title>
        <authorList>
            <person name="Parey E."/>
            <person name="Louis A."/>
            <person name="Montfort J."/>
            <person name="Bouchez O."/>
            <person name="Roques C."/>
            <person name="Iampietro C."/>
            <person name="Lluch J."/>
            <person name="Castinel A."/>
            <person name="Donnadieu C."/>
            <person name="Desvignes T."/>
            <person name="Floi Bucao C."/>
            <person name="Jouanno E."/>
            <person name="Wen M."/>
            <person name="Mejri S."/>
            <person name="Dirks R."/>
            <person name="Jansen H."/>
            <person name="Henkel C."/>
            <person name="Chen W.J."/>
            <person name="Zahm M."/>
            <person name="Cabau C."/>
            <person name="Klopp C."/>
            <person name="Thompson A.W."/>
            <person name="Robinson-Rechavi M."/>
            <person name="Braasch I."/>
            <person name="Lecointre G."/>
            <person name="Bobe J."/>
            <person name="Postlethwait J.H."/>
            <person name="Berthelot C."/>
            <person name="Roest Crollius H."/>
            <person name="Guiguen Y."/>
        </authorList>
    </citation>
    <scope>NUCLEOTIDE SEQUENCE</scope>
    <source>
        <strain evidence="4">Concon-B</strain>
    </source>
</reference>
<dbReference type="PANTHER" id="PTHR34179:SF1">
    <property type="entry name" value="TUMOR PROTEIN P53-INDUCIBLE PROTEIN 13"/>
    <property type="match status" value="1"/>
</dbReference>
<keyword evidence="3" id="KW-0732">Signal</keyword>
<keyword evidence="2" id="KW-0472">Membrane</keyword>
<organism evidence="4 5">
    <name type="scientific">Conger conger</name>
    <name type="common">Conger eel</name>
    <name type="synonym">Muraena conger</name>
    <dbReference type="NCBI Taxonomy" id="82655"/>
    <lineage>
        <taxon>Eukaryota</taxon>
        <taxon>Metazoa</taxon>
        <taxon>Chordata</taxon>
        <taxon>Craniata</taxon>
        <taxon>Vertebrata</taxon>
        <taxon>Euteleostomi</taxon>
        <taxon>Actinopterygii</taxon>
        <taxon>Neopterygii</taxon>
        <taxon>Teleostei</taxon>
        <taxon>Anguilliformes</taxon>
        <taxon>Congridae</taxon>
        <taxon>Conger</taxon>
    </lineage>
</organism>
<keyword evidence="2" id="KW-1133">Transmembrane helix</keyword>
<evidence type="ECO:0000313" key="4">
    <source>
        <dbReference type="EMBL" id="KAJ8256404.1"/>
    </source>
</evidence>
<evidence type="ECO:0000256" key="1">
    <source>
        <dbReference type="SAM" id="MobiDB-lite"/>
    </source>
</evidence>
<dbReference type="Proteomes" id="UP001152803">
    <property type="component" value="Unassembled WGS sequence"/>
</dbReference>
<evidence type="ECO:0008006" key="6">
    <source>
        <dbReference type="Google" id="ProtNLM"/>
    </source>
</evidence>
<sequence>MNSAGRRRWAHLMVKQLTLCFSLFLCWVDASMWPHCDNGKLWLEKDLPRSTVYRCAGASWSESTQKLPSIDTKHPLQPAMSVCMQTPITYNHTIPSSGAHRPVGAQSGEYLFCPPQRWLHNLQHGATVFLYHPCAPASERVRLSVLAHSCLSNYVITPHYELGANRPLAMASWGRTLELSHVTESEVCGWLEANAADRFGGRKLQKEQRREYRLYLTRPAGVSRLTDPGERGAQKPLAVLEEQQAREQSVKRCCEEALSRLWEGDSETDRWKKKRRRRAIFRSSEGQGEKREETYKDGVNSEAASLSAPNGTGPERVPAHRPVRPPGRAAGTSGKPGQAVTGGGVQGRGEGGEKPEKRETSRDHGYGGDANTVSEPHGGNGRPKPKQQTQDPEGQPDGSRARQRDPGCCGCTGAPAERAVLEQRLHTQRTDEAVWAAAALGFLLVLLALSVLHTRLYRHWRTMPSLYWYHPQHDYDSVADVVRRRLKMSGGKKRRAPQSRRQECVLLPSSSTEDESE</sequence>
<feature type="compositionally biased region" description="Basic residues" evidence="1">
    <location>
        <begin position="271"/>
        <end position="280"/>
    </location>
</feature>
<evidence type="ECO:0000256" key="2">
    <source>
        <dbReference type="SAM" id="Phobius"/>
    </source>
</evidence>
<evidence type="ECO:0000256" key="3">
    <source>
        <dbReference type="SAM" id="SignalP"/>
    </source>
</evidence>
<dbReference type="InterPro" id="IPR021454">
    <property type="entry name" value="DUF3105"/>
</dbReference>
<dbReference type="OrthoDB" id="5960270at2759"/>
<feature type="region of interest" description="Disordered" evidence="1">
    <location>
        <begin position="265"/>
        <end position="409"/>
    </location>
</feature>
<dbReference type="EMBL" id="JAFJMO010000014">
    <property type="protein sequence ID" value="KAJ8256404.1"/>
    <property type="molecule type" value="Genomic_DNA"/>
</dbReference>
<keyword evidence="2" id="KW-0812">Transmembrane</keyword>
<dbReference type="PANTHER" id="PTHR34179">
    <property type="entry name" value="TUMOR PROTEIN P53-INDUCIBLE PROTEIN 13"/>
    <property type="match status" value="1"/>
</dbReference>
<keyword evidence="5" id="KW-1185">Reference proteome</keyword>
<feature type="compositionally biased region" description="Gly residues" evidence="1">
    <location>
        <begin position="340"/>
        <end position="349"/>
    </location>
</feature>
<proteinExistence type="predicted"/>
<comment type="caution">
    <text evidence="4">The sequence shown here is derived from an EMBL/GenBank/DDBJ whole genome shotgun (WGS) entry which is preliminary data.</text>
</comment>
<feature type="region of interest" description="Disordered" evidence="1">
    <location>
        <begin position="489"/>
        <end position="517"/>
    </location>
</feature>
<feature type="transmembrane region" description="Helical" evidence="2">
    <location>
        <begin position="433"/>
        <end position="452"/>
    </location>
</feature>
<protein>
    <recommendedName>
        <fullName evidence="6">Tumor protein p53-inducible protein 13</fullName>
    </recommendedName>
</protein>
<accession>A0A9Q1D2Q4</accession>
<name>A0A9Q1D2Q4_CONCO</name>
<feature type="chain" id="PRO_5040500737" description="Tumor protein p53-inducible protein 13" evidence="3">
    <location>
        <begin position="31"/>
        <end position="517"/>
    </location>
</feature>
<feature type="compositionally biased region" description="Basic and acidic residues" evidence="1">
    <location>
        <begin position="287"/>
        <end position="296"/>
    </location>
</feature>
<dbReference type="GO" id="GO:0005737">
    <property type="term" value="C:cytoplasm"/>
    <property type="evidence" value="ECO:0007669"/>
    <property type="project" value="TreeGrafter"/>
</dbReference>
<feature type="compositionally biased region" description="Basic and acidic residues" evidence="1">
    <location>
        <begin position="350"/>
        <end position="366"/>
    </location>
</feature>
<feature type="signal peptide" evidence="3">
    <location>
        <begin position="1"/>
        <end position="30"/>
    </location>
</feature>
<dbReference type="Pfam" id="PF11303">
    <property type="entry name" value="DUF3105"/>
    <property type="match status" value="1"/>
</dbReference>
<feature type="compositionally biased region" description="Basic residues" evidence="1">
    <location>
        <begin position="489"/>
        <end position="498"/>
    </location>
</feature>
<gene>
    <name evidence="4" type="ORF">COCON_G00185560</name>
</gene>
<dbReference type="AlphaFoldDB" id="A0A9Q1D2Q4"/>